<sequence length="329" mass="35794">MPLDILPPCIHWLCRPLAPTVDLTDEVKASVDLEQGVWAVVVPEFDTAEDSRVMGKHAVVSPGKLMKGTIVIQRQTGAFEDTLASLSQSFVALEGALSKTGKSKWTCGVCLGSIGPRFTVMKCAGRRIWTSPLSHDCDSVSSLYNMEEKSSFARPSMARSRANRAGTRLLTDHVFLDQILQEMVAKANVFGSTMRGGSWRVHRSLTRSSVNQTMDFAASAAAMYSTSVTTAAPANMMTNPDMDLLSFKSFAKSASQYAVGGPVLEHAFGHAPVRLSPGVAVADDVDAKDEAQFALVRHLERALDGLSDFIEFMRVFSRQCDIVDIDCEH</sequence>
<accession>A0A6G0WBK9</accession>
<gene>
    <name evidence="1" type="ORF">Ae201684_016700</name>
</gene>
<dbReference type="EMBL" id="VJMJ01000266">
    <property type="protein sequence ID" value="KAF0724634.1"/>
    <property type="molecule type" value="Genomic_DNA"/>
</dbReference>
<protein>
    <submittedName>
        <fullName evidence="1">Uncharacterized protein</fullName>
    </submittedName>
</protein>
<evidence type="ECO:0000313" key="1">
    <source>
        <dbReference type="EMBL" id="KAF0724634.1"/>
    </source>
</evidence>
<proteinExistence type="predicted"/>
<comment type="caution">
    <text evidence="1">The sequence shown here is derived from an EMBL/GenBank/DDBJ whole genome shotgun (WGS) entry which is preliminary data.</text>
</comment>
<evidence type="ECO:0000313" key="2">
    <source>
        <dbReference type="Proteomes" id="UP000481153"/>
    </source>
</evidence>
<name>A0A6G0WBK9_9STRA</name>
<dbReference type="Proteomes" id="UP000481153">
    <property type="component" value="Unassembled WGS sequence"/>
</dbReference>
<organism evidence="1 2">
    <name type="scientific">Aphanomyces euteiches</name>
    <dbReference type="NCBI Taxonomy" id="100861"/>
    <lineage>
        <taxon>Eukaryota</taxon>
        <taxon>Sar</taxon>
        <taxon>Stramenopiles</taxon>
        <taxon>Oomycota</taxon>
        <taxon>Saprolegniomycetes</taxon>
        <taxon>Saprolegniales</taxon>
        <taxon>Verrucalvaceae</taxon>
        <taxon>Aphanomyces</taxon>
    </lineage>
</organism>
<reference evidence="1 2" key="1">
    <citation type="submission" date="2019-07" db="EMBL/GenBank/DDBJ databases">
        <title>Genomics analysis of Aphanomyces spp. identifies a new class of oomycete effector associated with host adaptation.</title>
        <authorList>
            <person name="Gaulin E."/>
        </authorList>
    </citation>
    <scope>NUCLEOTIDE SEQUENCE [LARGE SCALE GENOMIC DNA]</scope>
    <source>
        <strain evidence="1 2">ATCC 201684</strain>
    </source>
</reference>
<dbReference type="AlphaFoldDB" id="A0A6G0WBK9"/>
<keyword evidence="2" id="KW-1185">Reference proteome</keyword>